<dbReference type="AlphaFoldDB" id="A0A1G2I0F0"/>
<organism evidence="1 2">
    <name type="scientific">Candidatus Staskawiczbacteria bacterium RIFCSPHIGHO2_02_FULL_42_22</name>
    <dbReference type="NCBI Taxonomy" id="1802207"/>
    <lineage>
        <taxon>Bacteria</taxon>
        <taxon>Candidatus Staskawicziibacteriota</taxon>
    </lineage>
</organism>
<dbReference type="EMBL" id="MHOT01000026">
    <property type="protein sequence ID" value="OGZ67921.1"/>
    <property type="molecule type" value="Genomic_DNA"/>
</dbReference>
<accession>A0A1G2I0F0</accession>
<evidence type="ECO:0000313" key="1">
    <source>
        <dbReference type="EMBL" id="OGZ67921.1"/>
    </source>
</evidence>
<proteinExistence type="predicted"/>
<sequence>MKKTEEQRLEKRLGKRARNAKNRLESDLAIRGTFMGWLDTSRRFPFLVIAKDLGFSKRKVKSWAYRTLPLGLRRIALFP</sequence>
<comment type="caution">
    <text evidence="1">The sequence shown here is derived from an EMBL/GenBank/DDBJ whole genome shotgun (WGS) entry which is preliminary data.</text>
</comment>
<gene>
    <name evidence="1" type="ORF">A3D44_01365</name>
</gene>
<protein>
    <submittedName>
        <fullName evidence="1">Uncharacterized protein</fullName>
    </submittedName>
</protein>
<dbReference type="Proteomes" id="UP000178820">
    <property type="component" value="Unassembled WGS sequence"/>
</dbReference>
<reference evidence="1 2" key="1">
    <citation type="journal article" date="2016" name="Nat. Commun.">
        <title>Thousands of microbial genomes shed light on interconnected biogeochemical processes in an aquifer system.</title>
        <authorList>
            <person name="Anantharaman K."/>
            <person name="Brown C.T."/>
            <person name="Hug L.A."/>
            <person name="Sharon I."/>
            <person name="Castelle C.J."/>
            <person name="Probst A.J."/>
            <person name="Thomas B.C."/>
            <person name="Singh A."/>
            <person name="Wilkins M.J."/>
            <person name="Karaoz U."/>
            <person name="Brodie E.L."/>
            <person name="Williams K.H."/>
            <person name="Hubbard S.S."/>
            <person name="Banfield J.F."/>
        </authorList>
    </citation>
    <scope>NUCLEOTIDE SEQUENCE [LARGE SCALE GENOMIC DNA]</scope>
</reference>
<name>A0A1G2I0F0_9BACT</name>
<evidence type="ECO:0000313" key="2">
    <source>
        <dbReference type="Proteomes" id="UP000178820"/>
    </source>
</evidence>
<dbReference type="STRING" id="1802207.A3D44_01365"/>